<gene>
    <name evidence="1" type="ORF">DYU05_00570</name>
</gene>
<dbReference type="NCBIfam" id="TIGR04141">
    <property type="entry name" value="TIGR04141 family sporadically distributed protein"/>
    <property type="match status" value="1"/>
</dbReference>
<evidence type="ECO:0000313" key="2">
    <source>
        <dbReference type="Proteomes" id="UP000260823"/>
    </source>
</evidence>
<accession>A0A3E2NT23</accession>
<dbReference type="OrthoDB" id="6401683at2"/>
<name>A0A3E2NT23_9SPHI</name>
<comment type="caution">
    <text evidence="1">The sequence shown here is derived from an EMBL/GenBank/DDBJ whole genome shotgun (WGS) entry which is preliminary data.</text>
</comment>
<sequence>MRYPNTAAGIFSYKKYGGSSTLSHLFAQGFVSGELFASDAAFRENAKKYLSMGSPYDTFFSKKRPEIHNYKVIYGVITKAKKGMNIPFFSQVTLKNYKRILEGYGYTLYLAEIKNLNIATKPAKTKKASKPWRNS</sequence>
<protein>
    <submittedName>
        <fullName evidence="1">Uncharacterized protein</fullName>
    </submittedName>
</protein>
<proteinExistence type="predicted"/>
<keyword evidence="2" id="KW-1185">Reference proteome</keyword>
<dbReference type="AlphaFoldDB" id="A0A3E2NT23"/>
<dbReference type="Proteomes" id="UP000260823">
    <property type="component" value="Unassembled WGS sequence"/>
</dbReference>
<organism evidence="1 2">
    <name type="scientific">Mucilaginibacter terrenus</name>
    <dbReference type="NCBI Taxonomy" id="2482727"/>
    <lineage>
        <taxon>Bacteria</taxon>
        <taxon>Pseudomonadati</taxon>
        <taxon>Bacteroidota</taxon>
        <taxon>Sphingobacteriia</taxon>
        <taxon>Sphingobacteriales</taxon>
        <taxon>Sphingobacteriaceae</taxon>
        <taxon>Mucilaginibacter</taxon>
    </lineage>
</organism>
<dbReference type="Pfam" id="PF19614">
    <property type="entry name" value="DUF6119"/>
    <property type="match status" value="1"/>
</dbReference>
<evidence type="ECO:0000313" key="1">
    <source>
        <dbReference type="EMBL" id="RFZ84163.1"/>
    </source>
</evidence>
<dbReference type="InterPro" id="IPR026487">
    <property type="entry name" value="CHP04141"/>
</dbReference>
<dbReference type="EMBL" id="QWDE01000001">
    <property type="protein sequence ID" value="RFZ84163.1"/>
    <property type="molecule type" value="Genomic_DNA"/>
</dbReference>
<reference evidence="1 2" key="1">
    <citation type="submission" date="2018-08" db="EMBL/GenBank/DDBJ databases">
        <title>Mucilaginibacter terrae sp. nov., isolated from manganese diggings.</title>
        <authorList>
            <person name="Huang Y."/>
            <person name="Zhou Z."/>
        </authorList>
    </citation>
    <scope>NUCLEOTIDE SEQUENCE [LARGE SCALE GENOMIC DNA]</scope>
    <source>
        <strain evidence="1 2">ZH6</strain>
    </source>
</reference>